<evidence type="ECO:0000313" key="9">
    <source>
        <dbReference type="EMBL" id="MEC0243748.1"/>
    </source>
</evidence>
<protein>
    <submittedName>
        <fullName evidence="9">Magnesium transporter CorA family protein</fullName>
    </submittedName>
</protein>
<dbReference type="InterPro" id="IPR002523">
    <property type="entry name" value="MgTranspt_CorA/ZnTranspt_ZntB"/>
</dbReference>
<dbReference type="PANTHER" id="PTHR46494">
    <property type="entry name" value="CORA FAMILY METAL ION TRANSPORTER (EUROFUNG)"/>
    <property type="match status" value="1"/>
</dbReference>
<dbReference type="Pfam" id="PF01544">
    <property type="entry name" value="CorA"/>
    <property type="match status" value="1"/>
</dbReference>
<dbReference type="SUPFAM" id="SSF144083">
    <property type="entry name" value="Magnesium transport protein CorA, transmembrane region"/>
    <property type="match status" value="1"/>
</dbReference>
<dbReference type="RefSeq" id="WP_326091460.1">
    <property type="nucleotide sequence ID" value="NZ_JARLKZ010000026.1"/>
</dbReference>
<comment type="similarity">
    <text evidence="2">Belongs to the CorA metal ion transporter (MIT) (TC 1.A.35) family.</text>
</comment>
<evidence type="ECO:0000256" key="2">
    <source>
        <dbReference type="ARBA" id="ARBA00009765"/>
    </source>
</evidence>
<evidence type="ECO:0000256" key="6">
    <source>
        <dbReference type="ARBA" id="ARBA00022989"/>
    </source>
</evidence>
<dbReference type="PANTHER" id="PTHR46494:SF2">
    <property type="entry name" value="MAGNESIUM TRANSPORT PROTEIN CORA"/>
    <property type="match status" value="1"/>
</dbReference>
<keyword evidence="7 8" id="KW-0472">Membrane</keyword>
<evidence type="ECO:0000256" key="3">
    <source>
        <dbReference type="ARBA" id="ARBA00022448"/>
    </source>
</evidence>
<evidence type="ECO:0000256" key="1">
    <source>
        <dbReference type="ARBA" id="ARBA00004651"/>
    </source>
</evidence>
<feature type="transmembrane region" description="Helical" evidence="8">
    <location>
        <begin position="256"/>
        <end position="275"/>
    </location>
</feature>
<sequence length="326" mass="37917">MKNEITNASVNNVLSFAGHWQWYDICLKDINCEMLQQLQEQFPIMEDWISVIPKIGENYMSVRFPNGVDAVIFGTLPYSIKDEVTDSGYMDRLHFFVQSDILVTINLDQNTREIMATEERTAMLHQCQNAVEGMFVLTRTLLHYFHLGLDLFEVNLREIERAMEMNNERNLMDKILSSRFVLLYWSNMFTPFEEFLAASKEGYLDKLEKSRSFMQLVHRMERMDRAFRHYENEIDTLIAIDDAVSAFRGNEIMKTLTILTAIFTPATVVGAIWGMNFDNLPAIKTPWGFIGVMLGTFLFSGGMYWWMHRKGWTGDLLSVKTKNSKI</sequence>
<dbReference type="Proteomes" id="UP001344632">
    <property type="component" value="Unassembled WGS sequence"/>
</dbReference>
<keyword evidence="6 8" id="KW-1133">Transmembrane helix</keyword>
<dbReference type="SUPFAM" id="SSF143865">
    <property type="entry name" value="CorA soluble domain-like"/>
    <property type="match status" value="1"/>
</dbReference>
<evidence type="ECO:0000256" key="8">
    <source>
        <dbReference type="SAM" id="Phobius"/>
    </source>
</evidence>
<dbReference type="Gene3D" id="1.20.58.340">
    <property type="entry name" value="Magnesium transport protein CorA, transmembrane region"/>
    <property type="match status" value="1"/>
</dbReference>
<feature type="transmembrane region" description="Helical" evidence="8">
    <location>
        <begin position="287"/>
        <end position="307"/>
    </location>
</feature>
<name>A0ABU6GWI0_9BACL</name>
<keyword evidence="10" id="KW-1185">Reference proteome</keyword>
<reference evidence="9 10" key="1">
    <citation type="submission" date="2023-03" db="EMBL/GenBank/DDBJ databases">
        <title>Bacillus Genome Sequencing.</title>
        <authorList>
            <person name="Dunlap C."/>
        </authorList>
    </citation>
    <scope>NUCLEOTIDE SEQUENCE [LARGE SCALE GENOMIC DNA]</scope>
    <source>
        <strain evidence="9 10">BD-525</strain>
    </source>
</reference>
<accession>A0ABU6GWI0</accession>
<comment type="subcellular location">
    <subcellularLocation>
        <location evidence="1">Cell membrane</location>
        <topology evidence="1">Multi-pass membrane protein</topology>
    </subcellularLocation>
</comment>
<dbReference type="InterPro" id="IPR045863">
    <property type="entry name" value="CorA_TM1_TM2"/>
</dbReference>
<dbReference type="CDD" id="cd12821">
    <property type="entry name" value="EcCorA_ZntB-like"/>
    <property type="match status" value="1"/>
</dbReference>
<comment type="caution">
    <text evidence="9">The sequence shown here is derived from an EMBL/GenBank/DDBJ whole genome shotgun (WGS) entry which is preliminary data.</text>
</comment>
<proteinExistence type="inferred from homology"/>
<dbReference type="EMBL" id="JARLKZ010000026">
    <property type="protein sequence ID" value="MEC0243748.1"/>
    <property type="molecule type" value="Genomic_DNA"/>
</dbReference>
<evidence type="ECO:0000256" key="4">
    <source>
        <dbReference type="ARBA" id="ARBA00022475"/>
    </source>
</evidence>
<organism evidence="9 10">
    <name type="scientific">Paenibacillus dokdonensis</name>
    <dbReference type="NCBI Taxonomy" id="2567944"/>
    <lineage>
        <taxon>Bacteria</taxon>
        <taxon>Bacillati</taxon>
        <taxon>Bacillota</taxon>
        <taxon>Bacilli</taxon>
        <taxon>Bacillales</taxon>
        <taxon>Paenibacillaceae</taxon>
        <taxon>Paenibacillus</taxon>
    </lineage>
</organism>
<keyword evidence="5 8" id="KW-0812">Transmembrane</keyword>
<evidence type="ECO:0000313" key="10">
    <source>
        <dbReference type="Proteomes" id="UP001344632"/>
    </source>
</evidence>
<gene>
    <name evidence="9" type="ORF">P4H66_28470</name>
</gene>
<keyword evidence="4" id="KW-1003">Cell membrane</keyword>
<dbReference type="InterPro" id="IPR045861">
    <property type="entry name" value="CorA_cytoplasmic_dom"/>
</dbReference>
<evidence type="ECO:0000256" key="5">
    <source>
        <dbReference type="ARBA" id="ARBA00022692"/>
    </source>
</evidence>
<evidence type="ECO:0000256" key="7">
    <source>
        <dbReference type="ARBA" id="ARBA00023136"/>
    </source>
</evidence>
<keyword evidence="3" id="KW-0813">Transport</keyword>